<protein>
    <submittedName>
        <fullName evidence="2">Uncharacterized protein</fullName>
    </submittedName>
</protein>
<feature type="region of interest" description="Disordered" evidence="1">
    <location>
        <begin position="1"/>
        <end position="77"/>
    </location>
</feature>
<dbReference type="Proteomes" id="UP000287651">
    <property type="component" value="Unassembled WGS sequence"/>
</dbReference>
<reference evidence="2 3" key="1">
    <citation type="journal article" date="2014" name="Agronomy (Basel)">
        <title>A Draft Genome Sequence for Ensete ventricosum, the Drought-Tolerant Tree Against Hunger.</title>
        <authorList>
            <person name="Harrison J."/>
            <person name="Moore K.A."/>
            <person name="Paszkiewicz K."/>
            <person name="Jones T."/>
            <person name="Grant M."/>
            <person name="Ambacheew D."/>
            <person name="Muzemil S."/>
            <person name="Studholme D.J."/>
        </authorList>
    </citation>
    <scope>NUCLEOTIDE SEQUENCE [LARGE SCALE GENOMIC DNA]</scope>
</reference>
<dbReference type="EMBL" id="AMZH03009453">
    <property type="protein sequence ID" value="RRT56816.1"/>
    <property type="molecule type" value="Genomic_DNA"/>
</dbReference>
<evidence type="ECO:0000313" key="3">
    <source>
        <dbReference type="Proteomes" id="UP000287651"/>
    </source>
</evidence>
<gene>
    <name evidence="2" type="ORF">B296_00021365</name>
</gene>
<evidence type="ECO:0000313" key="2">
    <source>
        <dbReference type="EMBL" id="RRT56816.1"/>
    </source>
</evidence>
<evidence type="ECO:0000256" key="1">
    <source>
        <dbReference type="SAM" id="MobiDB-lite"/>
    </source>
</evidence>
<comment type="caution">
    <text evidence="2">The sequence shown here is derived from an EMBL/GenBank/DDBJ whole genome shotgun (WGS) entry which is preliminary data.</text>
</comment>
<accession>A0A426YYJ8</accession>
<feature type="compositionally biased region" description="Basic and acidic residues" evidence="1">
    <location>
        <begin position="1"/>
        <end position="11"/>
    </location>
</feature>
<proteinExistence type="predicted"/>
<dbReference type="AlphaFoldDB" id="A0A426YYJ8"/>
<organism evidence="2 3">
    <name type="scientific">Ensete ventricosum</name>
    <name type="common">Abyssinian banana</name>
    <name type="synonym">Musa ensete</name>
    <dbReference type="NCBI Taxonomy" id="4639"/>
    <lineage>
        <taxon>Eukaryota</taxon>
        <taxon>Viridiplantae</taxon>
        <taxon>Streptophyta</taxon>
        <taxon>Embryophyta</taxon>
        <taxon>Tracheophyta</taxon>
        <taxon>Spermatophyta</taxon>
        <taxon>Magnoliopsida</taxon>
        <taxon>Liliopsida</taxon>
        <taxon>Zingiberales</taxon>
        <taxon>Musaceae</taxon>
        <taxon>Ensete</taxon>
    </lineage>
</organism>
<sequence>MSVSTKRDLHKGLVGVGLPDITPPTFKSASRPPSGGSQLEVWPTRHPVDSTSDADVAAKHGSDPSSKANVATELAWA</sequence>
<name>A0A426YYJ8_ENSVE</name>